<keyword evidence="2" id="KW-1185">Reference proteome</keyword>
<dbReference type="CDD" id="cd03820">
    <property type="entry name" value="GT4_AmsD-like"/>
    <property type="match status" value="1"/>
</dbReference>
<dbReference type="Gene3D" id="3.40.50.2000">
    <property type="entry name" value="Glycogen Phosphorylase B"/>
    <property type="match status" value="2"/>
</dbReference>
<comment type="caution">
    <text evidence="1">The sequence shown here is derived from an EMBL/GenBank/DDBJ whole genome shotgun (WGS) entry which is preliminary data.</text>
</comment>
<dbReference type="PANTHER" id="PTHR12526:SF627">
    <property type="entry name" value="D-RHAMNOSYLTRANSFERASE WBPZ"/>
    <property type="match status" value="1"/>
</dbReference>
<reference evidence="1" key="1">
    <citation type="submission" date="2021-01" db="EMBL/GenBank/DDBJ databases">
        <title>Whole genome shotgun sequence of Sphaerisporangium rufum NBRC 109079.</title>
        <authorList>
            <person name="Komaki H."/>
            <person name="Tamura T."/>
        </authorList>
    </citation>
    <scope>NUCLEOTIDE SEQUENCE</scope>
    <source>
        <strain evidence="1">NBRC 109079</strain>
    </source>
</reference>
<dbReference type="PANTHER" id="PTHR12526">
    <property type="entry name" value="GLYCOSYLTRANSFERASE"/>
    <property type="match status" value="1"/>
</dbReference>
<accession>A0A919R931</accession>
<dbReference type="Proteomes" id="UP000655287">
    <property type="component" value="Unassembled WGS sequence"/>
</dbReference>
<evidence type="ECO:0008006" key="3">
    <source>
        <dbReference type="Google" id="ProtNLM"/>
    </source>
</evidence>
<evidence type="ECO:0000313" key="1">
    <source>
        <dbReference type="EMBL" id="GII80686.1"/>
    </source>
</evidence>
<evidence type="ECO:0000313" key="2">
    <source>
        <dbReference type="Proteomes" id="UP000655287"/>
    </source>
</evidence>
<proteinExistence type="predicted"/>
<dbReference type="RefSeq" id="WP_239137802.1">
    <property type="nucleotide sequence ID" value="NZ_BOOU01000077.1"/>
</dbReference>
<name>A0A919R931_9ACTN</name>
<dbReference type="Pfam" id="PF13692">
    <property type="entry name" value="Glyco_trans_1_4"/>
    <property type="match status" value="1"/>
</dbReference>
<dbReference type="SUPFAM" id="SSF53756">
    <property type="entry name" value="UDP-Glycosyltransferase/glycogen phosphorylase"/>
    <property type="match status" value="1"/>
</dbReference>
<gene>
    <name evidence="1" type="ORF">Sru01_56680</name>
</gene>
<organism evidence="1 2">
    <name type="scientific">Sphaerisporangium rufum</name>
    <dbReference type="NCBI Taxonomy" id="1381558"/>
    <lineage>
        <taxon>Bacteria</taxon>
        <taxon>Bacillati</taxon>
        <taxon>Actinomycetota</taxon>
        <taxon>Actinomycetes</taxon>
        <taxon>Streptosporangiales</taxon>
        <taxon>Streptosporangiaceae</taxon>
        <taxon>Sphaerisporangium</taxon>
    </lineage>
</organism>
<dbReference type="AlphaFoldDB" id="A0A919R931"/>
<sequence>MAANTLTTLTGKLTTAVARVALWVLALLNRRRARAAGRPDSGPVRILLLHANGMGGTIRTVLNLAGHLAARREVEIVSALRTAERPFFDIPPGVRVTYLDDRTAPGGPVARLLSRIPALLVPEGEKARKSFTLRTELRLIAYLRAMDSGVVIATRPAFTLLTALFAPPEVITVGQEHVTLDSHPPALRRLIRRRYGRFDAFVTLTEADRERYARLLRGDPPGRLLSIPNAVPELDGGVSPLSEKTVVAMGRLAHAKGFDRLVNAWRTVAERHPDWTLRIYGGGPRERHERLQERIDRAGLAGKVVLMGRTATPGAELAQASIHVVSSRYEGFGMAILEAMSKGLPVVSFDCPFGPREIITDGRDGLLVRSKKAADLAEGVCRLIEDEDLRRRLGRAALRTAGRYDLATVGARWEALLGDLAAARSGIPLRRPAPAGAGAPRAAA</sequence>
<dbReference type="EMBL" id="BOOU01000077">
    <property type="protein sequence ID" value="GII80686.1"/>
    <property type="molecule type" value="Genomic_DNA"/>
</dbReference>
<protein>
    <recommendedName>
        <fullName evidence="3">Glycosyltransferase family 4 protein</fullName>
    </recommendedName>
</protein>